<evidence type="ECO:0000313" key="2">
    <source>
        <dbReference type="EMBL" id="GIL53239.1"/>
    </source>
</evidence>
<organism evidence="2 3">
    <name type="scientific">Volvox africanus</name>
    <dbReference type="NCBI Taxonomy" id="51714"/>
    <lineage>
        <taxon>Eukaryota</taxon>
        <taxon>Viridiplantae</taxon>
        <taxon>Chlorophyta</taxon>
        <taxon>core chlorophytes</taxon>
        <taxon>Chlorophyceae</taxon>
        <taxon>CS clade</taxon>
        <taxon>Chlamydomonadales</taxon>
        <taxon>Volvocaceae</taxon>
        <taxon>Volvox</taxon>
    </lineage>
</organism>
<keyword evidence="3" id="KW-1185">Reference proteome</keyword>
<gene>
    <name evidence="2" type="ORF">Vafri_8901</name>
</gene>
<sequence length="110" mass="12297">MWRWLTLESRLADLLLGGRAGQTHCLTPALQQPPAPPVALQAPDLKDGRVEHQGDERKRLPYRHGAAIRIEGRGLIGWRMHRMGATKAQTPSILDLLSPPSLIRYQTTSM</sequence>
<dbReference type="Proteomes" id="UP000747399">
    <property type="component" value="Unassembled WGS sequence"/>
</dbReference>
<keyword evidence="1" id="KW-0732">Signal</keyword>
<protein>
    <submittedName>
        <fullName evidence="2">Uncharacterized protein</fullName>
    </submittedName>
</protein>
<reference evidence="2" key="1">
    <citation type="journal article" date="2021" name="Proc. Natl. Acad. Sci. U.S.A.">
        <title>Three genomes in the algal genus Volvox reveal the fate of a haploid sex-determining region after a transition to homothallism.</title>
        <authorList>
            <person name="Yamamoto K."/>
            <person name="Hamaji T."/>
            <person name="Kawai-Toyooka H."/>
            <person name="Matsuzaki R."/>
            <person name="Takahashi F."/>
            <person name="Nishimura Y."/>
            <person name="Kawachi M."/>
            <person name="Noguchi H."/>
            <person name="Minakuchi Y."/>
            <person name="Umen J.G."/>
            <person name="Toyoda A."/>
            <person name="Nozaki H."/>
        </authorList>
    </citation>
    <scope>NUCLEOTIDE SEQUENCE</scope>
    <source>
        <strain evidence="2">NIES-3780</strain>
    </source>
</reference>
<feature type="signal peptide" evidence="1">
    <location>
        <begin position="1"/>
        <end position="20"/>
    </location>
</feature>
<accession>A0A8J4B3Z7</accession>
<name>A0A8J4B3Z7_9CHLO</name>
<dbReference type="AlphaFoldDB" id="A0A8J4B3Z7"/>
<proteinExistence type="predicted"/>
<evidence type="ECO:0000313" key="3">
    <source>
        <dbReference type="Proteomes" id="UP000747399"/>
    </source>
</evidence>
<evidence type="ECO:0000256" key="1">
    <source>
        <dbReference type="SAM" id="SignalP"/>
    </source>
</evidence>
<comment type="caution">
    <text evidence="2">The sequence shown here is derived from an EMBL/GenBank/DDBJ whole genome shotgun (WGS) entry which is preliminary data.</text>
</comment>
<feature type="chain" id="PRO_5035303192" evidence="1">
    <location>
        <begin position="21"/>
        <end position="110"/>
    </location>
</feature>
<dbReference type="EMBL" id="BNCO01000014">
    <property type="protein sequence ID" value="GIL53239.1"/>
    <property type="molecule type" value="Genomic_DNA"/>
</dbReference>